<evidence type="ECO:0000256" key="1">
    <source>
        <dbReference type="ARBA" id="ARBA00008764"/>
    </source>
</evidence>
<evidence type="ECO:0000256" key="6">
    <source>
        <dbReference type="RuleBase" id="RU004296"/>
    </source>
</evidence>
<keyword evidence="5 6" id="KW-0720">Serine protease</keyword>
<organism evidence="9 10">
    <name type="scientific">Youngiibacter multivorans</name>
    <dbReference type="NCBI Taxonomy" id="937251"/>
    <lineage>
        <taxon>Bacteria</taxon>
        <taxon>Bacillati</taxon>
        <taxon>Bacillota</taxon>
        <taxon>Clostridia</taxon>
        <taxon>Eubacteriales</taxon>
        <taxon>Clostridiaceae</taxon>
        <taxon>Youngiibacter</taxon>
    </lineage>
</organism>
<dbReference type="RefSeq" id="WP_209458469.1">
    <property type="nucleotide sequence ID" value="NZ_JAGGKC010000004.1"/>
</dbReference>
<evidence type="ECO:0000256" key="4">
    <source>
        <dbReference type="ARBA" id="ARBA00022801"/>
    </source>
</evidence>
<evidence type="ECO:0000256" key="3">
    <source>
        <dbReference type="ARBA" id="ARBA00022729"/>
    </source>
</evidence>
<dbReference type="PRINTS" id="PR00839">
    <property type="entry name" value="V8PROTEASE"/>
</dbReference>
<dbReference type="Pfam" id="PF01223">
    <property type="entry name" value="Endonuclease_NS"/>
    <property type="match status" value="1"/>
</dbReference>
<sequence>MKNASPEETYLKEMAEKQDKITSAAAKRYQKLEGERKGARKSKAFDPGTMQVRRSIINTYDGLSIERILNKSDLFPIAHLQLGLNAGKSVCRISVRSRSGKLLSYGTGFMVSHSLMMTNNHVLNNEEAAQYSLAEFNFEDDEQFLPRQSVSFRLDPKRFFITDEKLDFTLVAVQEISNTVKLSDFGYLQLLSQEGKILEGEYVSIIQHPQGGMKAVTVRENEVRFLSDDFIHYVTDTEPGSSGSPVFNDQWVVVALHHAGIPDPKDKTKWIANEGVRISSIAKYLKNKRDRLDAIAISLVDELLGGNIQIGNDVVMDTEELSEDWYSKASGYDYKFLGDGFDVPMPELDKDRANDVVKAADGKEILNYTHFSVVMSKSRRLAFYTASNIDGKNRIELKRSGDKWYYDPRISKEYQCGPSLYSKNELDRGHLVRRLDPVWGSDADKANEDTFHFTNCSPQHKNLNQKTWLNLEDYILSNAAKHSMKVNVFTGPVFRSDDMVYRKEYKIPAEFWKVVVIVKDDESLSATAYLQTQKNLITNLEFAYGQYETYQVPVAQIEELTGLDFGKLREHDPMEGVEAAAFVIEGPESIRL</sequence>
<dbReference type="InterPro" id="IPR020821">
    <property type="entry name" value="ENPP1-3/EXOG-like_nuc-like"/>
</dbReference>
<dbReference type="Proteomes" id="UP001519271">
    <property type="component" value="Unassembled WGS sequence"/>
</dbReference>
<dbReference type="SUPFAM" id="SSF54060">
    <property type="entry name" value="His-Me finger endonucleases"/>
    <property type="match status" value="1"/>
</dbReference>
<dbReference type="Gene3D" id="3.40.570.10">
    <property type="entry name" value="Extracellular Endonuclease, subunit A"/>
    <property type="match status" value="1"/>
</dbReference>
<evidence type="ECO:0000313" key="9">
    <source>
        <dbReference type="EMBL" id="MBP1918226.1"/>
    </source>
</evidence>
<dbReference type="PANTHER" id="PTHR13966">
    <property type="entry name" value="ENDONUCLEASE RELATED"/>
    <property type="match status" value="1"/>
</dbReference>
<feature type="domain" description="DNA/RNA non-specific endonuclease/pyrophosphatase/phosphodiesterase" evidence="8">
    <location>
        <begin position="367"/>
        <end position="572"/>
    </location>
</feature>
<dbReference type="InterPro" id="IPR009003">
    <property type="entry name" value="Peptidase_S1_PA"/>
</dbReference>
<reference evidence="9 10" key="1">
    <citation type="submission" date="2021-03" db="EMBL/GenBank/DDBJ databases">
        <title>Genomic Encyclopedia of Type Strains, Phase IV (KMG-IV): sequencing the most valuable type-strain genomes for metagenomic binning, comparative biology and taxonomic classification.</title>
        <authorList>
            <person name="Goeker M."/>
        </authorList>
    </citation>
    <scope>NUCLEOTIDE SEQUENCE [LARGE SCALE GENOMIC DNA]</scope>
    <source>
        <strain evidence="9 10">DSM 6139</strain>
    </source>
</reference>
<dbReference type="InterPro" id="IPR044925">
    <property type="entry name" value="His-Me_finger_sf"/>
</dbReference>
<dbReference type="EMBL" id="JAGGKC010000004">
    <property type="protein sequence ID" value="MBP1918226.1"/>
    <property type="molecule type" value="Genomic_DNA"/>
</dbReference>
<dbReference type="InterPro" id="IPR001604">
    <property type="entry name" value="Endo_G_ENPP1-like_dom"/>
</dbReference>
<keyword evidence="2 6" id="KW-0645">Protease</keyword>
<feature type="domain" description="ENPP1-3/EXOG-like endonuclease/phosphodiesterase" evidence="7">
    <location>
        <begin position="368"/>
        <end position="572"/>
    </location>
</feature>
<dbReference type="SMART" id="SM00477">
    <property type="entry name" value="NUC"/>
    <property type="match status" value="1"/>
</dbReference>
<dbReference type="Pfam" id="PF13365">
    <property type="entry name" value="Trypsin_2"/>
    <property type="match status" value="1"/>
</dbReference>
<keyword evidence="9" id="KW-0255">Endonuclease</keyword>
<evidence type="ECO:0000259" key="8">
    <source>
        <dbReference type="SMART" id="SM00892"/>
    </source>
</evidence>
<dbReference type="InterPro" id="IPR043504">
    <property type="entry name" value="Peptidase_S1_PA_chymotrypsin"/>
</dbReference>
<accession>A0ABS4G0Z9</accession>
<dbReference type="CDD" id="cd00091">
    <property type="entry name" value="NUC"/>
    <property type="match status" value="1"/>
</dbReference>
<evidence type="ECO:0000259" key="7">
    <source>
        <dbReference type="SMART" id="SM00477"/>
    </source>
</evidence>
<dbReference type="InterPro" id="IPR044929">
    <property type="entry name" value="DNA/RNA_non-sp_Endonuclease_sf"/>
</dbReference>
<dbReference type="InterPro" id="IPR040255">
    <property type="entry name" value="Non-specific_endonuclease"/>
</dbReference>
<keyword evidence="10" id="KW-1185">Reference proteome</keyword>
<dbReference type="PANTHER" id="PTHR13966:SF5">
    <property type="entry name" value="ENDONUCLEASE G, MITOCHONDRIAL"/>
    <property type="match status" value="1"/>
</dbReference>
<keyword evidence="4 6" id="KW-0378">Hydrolase</keyword>
<comment type="similarity">
    <text evidence="1 6">Belongs to the peptidase S1B family.</text>
</comment>
<dbReference type="SUPFAM" id="SSF50494">
    <property type="entry name" value="Trypsin-like serine proteases"/>
    <property type="match status" value="1"/>
</dbReference>
<proteinExistence type="inferred from homology"/>
<protein>
    <recommendedName>
        <fullName evidence="6">Serine protease</fullName>
        <ecNumber evidence="6">3.4.21.-</ecNumber>
    </recommendedName>
</protein>
<comment type="caution">
    <text evidence="9">The sequence shown here is derived from an EMBL/GenBank/DDBJ whole genome shotgun (WGS) entry which is preliminary data.</text>
</comment>
<dbReference type="Gene3D" id="2.40.10.10">
    <property type="entry name" value="Trypsin-like serine proteases"/>
    <property type="match status" value="2"/>
</dbReference>
<dbReference type="SMART" id="SM00892">
    <property type="entry name" value="Endonuclease_NS"/>
    <property type="match status" value="1"/>
</dbReference>
<dbReference type="GO" id="GO:0004519">
    <property type="term" value="F:endonuclease activity"/>
    <property type="evidence" value="ECO:0007669"/>
    <property type="project" value="UniProtKB-KW"/>
</dbReference>
<evidence type="ECO:0000313" key="10">
    <source>
        <dbReference type="Proteomes" id="UP001519271"/>
    </source>
</evidence>
<keyword evidence="9" id="KW-0540">Nuclease</keyword>
<name>A0ABS4G0Z9_9CLOT</name>
<dbReference type="InterPro" id="IPR008256">
    <property type="entry name" value="Peptidase_S1B"/>
</dbReference>
<gene>
    <name evidence="9" type="ORF">J2Z34_000698</name>
</gene>
<keyword evidence="3" id="KW-0732">Signal</keyword>
<evidence type="ECO:0000256" key="2">
    <source>
        <dbReference type="ARBA" id="ARBA00022670"/>
    </source>
</evidence>
<dbReference type="EC" id="3.4.21.-" evidence="6"/>
<evidence type="ECO:0000256" key="5">
    <source>
        <dbReference type="ARBA" id="ARBA00022825"/>
    </source>
</evidence>